<organism evidence="1 2">
    <name type="scientific">Funneliformis mosseae</name>
    <name type="common">Endomycorrhizal fungus</name>
    <name type="synonym">Glomus mosseae</name>
    <dbReference type="NCBI Taxonomy" id="27381"/>
    <lineage>
        <taxon>Eukaryota</taxon>
        <taxon>Fungi</taxon>
        <taxon>Fungi incertae sedis</taxon>
        <taxon>Mucoromycota</taxon>
        <taxon>Glomeromycotina</taxon>
        <taxon>Glomeromycetes</taxon>
        <taxon>Glomerales</taxon>
        <taxon>Glomeraceae</taxon>
        <taxon>Funneliformis</taxon>
    </lineage>
</organism>
<dbReference type="AlphaFoldDB" id="A0A9N9NE95"/>
<dbReference type="EMBL" id="CAJVPP010014795">
    <property type="protein sequence ID" value="CAG8725206.1"/>
    <property type="molecule type" value="Genomic_DNA"/>
</dbReference>
<dbReference type="Proteomes" id="UP000789375">
    <property type="component" value="Unassembled WGS sequence"/>
</dbReference>
<accession>A0A9N9NE95</accession>
<evidence type="ECO:0000313" key="1">
    <source>
        <dbReference type="EMBL" id="CAG8725206.1"/>
    </source>
</evidence>
<keyword evidence="2" id="KW-1185">Reference proteome</keyword>
<name>A0A9N9NE95_FUNMO</name>
<gene>
    <name evidence="1" type="ORF">FMOSSE_LOCUS15287</name>
</gene>
<protein>
    <submittedName>
        <fullName evidence="1">4429_t:CDS:1</fullName>
    </submittedName>
</protein>
<feature type="non-terminal residue" evidence="1">
    <location>
        <position position="1"/>
    </location>
</feature>
<proteinExistence type="predicted"/>
<reference evidence="1" key="1">
    <citation type="submission" date="2021-06" db="EMBL/GenBank/DDBJ databases">
        <authorList>
            <person name="Kallberg Y."/>
            <person name="Tangrot J."/>
            <person name="Rosling A."/>
        </authorList>
    </citation>
    <scope>NUCLEOTIDE SEQUENCE</scope>
    <source>
        <strain evidence="1">87-6 pot B 2015</strain>
    </source>
</reference>
<sequence>DDIVDELENYTIYNALLNAAEAWSMVSPQTISNCWIKQVNNEIEETPENYDTDMMDEDEFIPILEKVSLIEAENAADKIIRFLYEQEPEFGEVNEELEIHKDYKSE</sequence>
<comment type="caution">
    <text evidence="1">The sequence shown here is derived from an EMBL/GenBank/DDBJ whole genome shotgun (WGS) entry which is preliminary data.</text>
</comment>
<evidence type="ECO:0000313" key="2">
    <source>
        <dbReference type="Proteomes" id="UP000789375"/>
    </source>
</evidence>